<evidence type="ECO:0000256" key="1">
    <source>
        <dbReference type="SAM" id="SignalP"/>
    </source>
</evidence>
<protein>
    <submittedName>
        <fullName evidence="3">PKD repeat-containing protein</fullName>
    </submittedName>
</protein>
<dbReference type="Gene3D" id="2.60.40.10">
    <property type="entry name" value="Immunoglobulins"/>
    <property type="match status" value="1"/>
</dbReference>
<dbReference type="Proteomes" id="UP000198701">
    <property type="component" value="Unassembled WGS sequence"/>
</dbReference>
<dbReference type="Pfam" id="PF18911">
    <property type="entry name" value="PKD_4"/>
    <property type="match status" value="1"/>
</dbReference>
<dbReference type="SMART" id="SM00089">
    <property type="entry name" value="PKD"/>
    <property type="match status" value="1"/>
</dbReference>
<dbReference type="PROSITE" id="PS50093">
    <property type="entry name" value="PKD"/>
    <property type="match status" value="1"/>
</dbReference>
<dbReference type="InterPro" id="IPR013783">
    <property type="entry name" value="Ig-like_fold"/>
</dbReference>
<feature type="domain" description="PKD" evidence="2">
    <location>
        <begin position="337"/>
        <end position="405"/>
    </location>
</feature>
<proteinExistence type="predicted"/>
<keyword evidence="1" id="KW-0732">Signal</keyword>
<sequence>MRSRKFVPVIAAALLLAGLPLAAAPVPAAAADSFSFAVIGDVPYGSAQIAAFPRQIDQINADPTVQLASHLGDISSPLNCTDSYYSAIKTQFDRFVDPFVYTPGDNEWADCHRATVGKANPLDRLSAVRRTFFPAPGTTLGMNRIGVSAQSGYPENVLFDAGGMTIAAVHIVGSNNDLNTWTGLGYSSPTTAQKAEVTARTNAGNTLMRDAFAQARANGSRAVVLITQADMFAPGADGSTYRTAFQSLVKTIAAESLSFAKPVFLVNGDTHNWASDKPLMSSTWRSYYGVASAVPNLSRITVKGGTSEWTKFTVVADAAVLKVQRIPFGAVASNAAPVAAFTSSANALTATVNGSGSTDADGTIASYAWTFGDGATATGVTASHTYAAAGTYQVTLTVTDNAGATGMVGHALTVSEVTPPPPPPPPAGSTLAQDSFTRTVSNGLGSAEIGGAWTTSGTAANFAVDGGAAAVTSPAGSNRFAYLDGVSSSDTELSATVSFTRPTASSIYAGLIGRRVGAATYGARVVVDANGSVKLQLQRSTNTVLLSTTVPGLTYLSGDRLQLRVQVTGLSPTTIRATVWKVGTTEPVAWQLTATDSTAALQSAGGIGLYNYLSGSASPTSLVVSFDDLRAGPTG</sequence>
<feature type="signal peptide" evidence="1">
    <location>
        <begin position="1"/>
        <end position="30"/>
    </location>
</feature>
<gene>
    <name evidence="3" type="ORF">SAMN05216282_10479</name>
</gene>
<accession>A0A1G9AEG1</accession>
<feature type="chain" id="PRO_5011707286" evidence="1">
    <location>
        <begin position="31"/>
        <end position="635"/>
    </location>
</feature>
<dbReference type="EMBL" id="FNFU01000004">
    <property type="protein sequence ID" value="SDK25749.1"/>
    <property type="molecule type" value="Genomic_DNA"/>
</dbReference>
<keyword evidence="4" id="KW-1185">Reference proteome</keyword>
<dbReference type="AlphaFoldDB" id="A0A1G9AEG1"/>
<dbReference type="STRING" id="386301.SAMN05216282_10479"/>
<dbReference type="InterPro" id="IPR029052">
    <property type="entry name" value="Metallo-depent_PP-like"/>
</dbReference>
<dbReference type="SUPFAM" id="SSF49299">
    <property type="entry name" value="PKD domain"/>
    <property type="match status" value="1"/>
</dbReference>
<dbReference type="RefSeq" id="WP_092322239.1">
    <property type="nucleotide sequence ID" value="NZ_FNFU01000004.1"/>
</dbReference>
<dbReference type="SUPFAM" id="SSF56300">
    <property type="entry name" value="Metallo-dependent phosphatases"/>
    <property type="match status" value="1"/>
</dbReference>
<name>A0A1G9AEG1_9MICO</name>
<organism evidence="3 4">
    <name type="scientific">Cryobacterium psychrotolerans</name>
    <dbReference type="NCBI Taxonomy" id="386301"/>
    <lineage>
        <taxon>Bacteria</taxon>
        <taxon>Bacillati</taxon>
        <taxon>Actinomycetota</taxon>
        <taxon>Actinomycetes</taxon>
        <taxon>Micrococcales</taxon>
        <taxon>Microbacteriaceae</taxon>
        <taxon>Cryobacterium</taxon>
    </lineage>
</organism>
<evidence type="ECO:0000313" key="3">
    <source>
        <dbReference type="EMBL" id="SDK25749.1"/>
    </source>
</evidence>
<reference evidence="3 4" key="1">
    <citation type="submission" date="2016-10" db="EMBL/GenBank/DDBJ databases">
        <authorList>
            <person name="de Groot N.N."/>
        </authorList>
    </citation>
    <scope>NUCLEOTIDE SEQUENCE [LARGE SCALE GENOMIC DNA]</scope>
    <source>
        <strain evidence="3 4">CGMCC 1.5382</strain>
    </source>
</reference>
<dbReference type="GO" id="GO:0005975">
    <property type="term" value="P:carbohydrate metabolic process"/>
    <property type="evidence" value="ECO:0007669"/>
    <property type="project" value="UniProtKB-ARBA"/>
</dbReference>
<dbReference type="CDD" id="cd00146">
    <property type="entry name" value="PKD"/>
    <property type="match status" value="1"/>
</dbReference>
<evidence type="ECO:0000259" key="2">
    <source>
        <dbReference type="PROSITE" id="PS50093"/>
    </source>
</evidence>
<dbReference type="InterPro" id="IPR035986">
    <property type="entry name" value="PKD_dom_sf"/>
</dbReference>
<evidence type="ECO:0000313" key="4">
    <source>
        <dbReference type="Proteomes" id="UP000198701"/>
    </source>
</evidence>
<dbReference type="InterPro" id="IPR000601">
    <property type="entry name" value="PKD_dom"/>
</dbReference>
<dbReference type="InterPro" id="IPR022409">
    <property type="entry name" value="PKD/Chitinase_dom"/>
</dbReference>